<gene>
    <name evidence="1" type="ordered locus">Emtol_0312</name>
</gene>
<organism evidence="1 2">
    <name type="scientific">Emticicia oligotrophica (strain DSM 17448 / CIP 109782 / MTCC 6937 / GPTSA100-15)</name>
    <dbReference type="NCBI Taxonomy" id="929562"/>
    <lineage>
        <taxon>Bacteria</taxon>
        <taxon>Pseudomonadati</taxon>
        <taxon>Bacteroidota</taxon>
        <taxon>Cytophagia</taxon>
        <taxon>Cytophagales</taxon>
        <taxon>Leadbetterellaceae</taxon>
        <taxon>Emticicia</taxon>
    </lineage>
</organism>
<name>A0ABN4ASB4_EMTOG</name>
<dbReference type="EMBL" id="CP002962">
    <property type="protein sequence ID" value="AFK05579.1"/>
    <property type="molecule type" value="Genomic_DNA"/>
</dbReference>
<sequence>MVVTRKYLIWALEKNIKTKNYLLYWFFQDLIDSALSSALVQKKISDELNCAIKKSQIETIRYRIPSNKLKAFKRLIVIEKEKEIFAHETITEQEITTFTDPFKQKQENESSFIKLIK</sequence>
<evidence type="ECO:0000313" key="2">
    <source>
        <dbReference type="Proteomes" id="UP000002875"/>
    </source>
</evidence>
<dbReference type="RefSeq" id="WP_015026325.1">
    <property type="nucleotide sequence ID" value="NC_018742.1"/>
</dbReference>
<proteinExistence type="predicted"/>
<dbReference type="Proteomes" id="UP000002875">
    <property type="component" value="Plasmid pEMTOL01"/>
</dbReference>
<accession>A0ABN4ASB4</accession>
<reference evidence="1 2" key="1">
    <citation type="submission" date="2011-07" db="EMBL/GenBank/DDBJ databases">
        <title>The complete genome of plasmid 1 of Emticicia oligotrophica DSM 17448.</title>
        <authorList>
            <consortium name="US DOE Joint Genome Institute (JGI-PGF)"/>
            <person name="Lucas S."/>
            <person name="Han J."/>
            <person name="Lapidus A."/>
            <person name="Bruce D."/>
            <person name="Goodwin L."/>
            <person name="Pitluck S."/>
            <person name="Peters L."/>
            <person name="Kyrpides N."/>
            <person name="Mavromatis K."/>
            <person name="Ivanova N."/>
            <person name="Ovchinnikova G."/>
            <person name="Teshima H."/>
            <person name="Detter J.C."/>
            <person name="Tapia R."/>
            <person name="Han C."/>
            <person name="Land M."/>
            <person name="Hauser L."/>
            <person name="Markowitz V."/>
            <person name="Cheng J.-F."/>
            <person name="Hugenholtz P."/>
            <person name="Woyke T."/>
            <person name="Wu D."/>
            <person name="Tindall B."/>
            <person name="Pomrenke H."/>
            <person name="Brambilla E."/>
            <person name="Klenk H.-P."/>
            <person name="Eisen J.A."/>
        </authorList>
    </citation>
    <scope>NUCLEOTIDE SEQUENCE [LARGE SCALE GENOMIC DNA]</scope>
    <source>
        <strain evidence="2">DSM 17448 / GPTSA100-15</strain>
        <plasmid evidence="1 2">pEMTOL01</plasmid>
    </source>
</reference>
<evidence type="ECO:0000313" key="1">
    <source>
        <dbReference type="EMBL" id="AFK05579.1"/>
    </source>
</evidence>
<keyword evidence="1" id="KW-0614">Plasmid</keyword>
<protein>
    <submittedName>
        <fullName evidence="1">Uncharacterized protein</fullName>
    </submittedName>
</protein>
<keyword evidence="2" id="KW-1185">Reference proteome</keyword>
<geneLocation type="plasmid" evidence="1 2">
    <name>pEMTOL01</name>
</geneLocation>